<evidence type="ECO:0000313" key="1">
    <source>
        <dbReference type="EMBL" id="CNF50730.1"/>
    </source>
</evidence>
<organism evidence="1 2">
    <name type="scientific">Yersinia intermedia</name>
    <dbReference type="NCBI Taxonomy" id="631"/>
    <lineage>
        <taxon>Bacteria</taxon>
        <taxon>Pseudomonadati</taxon>
        <taxon>Pseudomonadota</taxon>
        <taxon>Gammaproteobacteria</taxon>
        <taxon>Enterobacterales</taxon>
        <taxon>Yersiniaceae</taxon>
        <taxon>Yersinia</taxon>
    </lineage>
</organism>
<dbReference type="eggNOG" id="ENOG5032PKD">
    <property type="taxonomic scope" value="Bacteria"/>
</dbReference>
<dbReference type="STRING" id="631.CH53_1430"/>
<name>A0A0T9M233_YERIN</name>
<dbReference type="AlphaFoldDB" id="A0A0T9M233"/>
<dbReference type="Proteomes" id="UP000038750">
    <property type="component" value="Unassembled WGS sequence"/>
</dbReference>
<gene>
    <name evidence="1" type="primary">sseB</name>
    <name evidence="1" type="ORF">ERS008530_01388</name>
</gene>
<protein>
    <submittedName>
        <fullName evidence="1">Methyl-accepting chemotaxis protein</fullName>
    </submittedName>
</protein>
<evidence type="ECO:0000313" key="2">
    <source>
        <dbReference type="Proteomes" id="UP000038750"/>
    </source>
</evidence>
<dbReference type="Pfam" id="PF03433">
    <property type="entry name" value="EspA"/>
    <property type="match status" value="1"/>
</dbReference>
<accession>A0A0T9M233</accession>
<dbReference type="InterPro" id="IPR035074">
    <property type="entry name" value="EspA/CesA-like"/>
</dbReference>
<dbReference type="RefSeq" id="WP_050073218.1">
    <property type="nucleotide sequence ID" value="NZ_CPZJ01000004.1"/>
</dbReference>
<proteinExistence type="predicted"/>
<sequence>MVANTDVNKSDNTSSYVDRPSNNEFDFSILEKKRNGLNNINSSVSNSLGEHADIFSMGLSAFYEYLDVLESLARSAYDAMRARSKYANDIQDNANQVDSVIAEAAKGDDKTTKPLPDSVIEFMREHGIKVDKMSIDEYLKKNGPELDKGQLQAVKAGLDNEKTRASDTMTQEQLQLQKFMQSYNVNVNNISTLQTGLKDILTTIARNLC</sequence>
<dbReference type="EMBL" id="CPZJ01000004">
    <property type="protein sequence ID" value="CNF50730.1"/>
    <property type="molecule type" value="Genomic_DNA"/>
</dbReference>
<dbReference type="InterPro" id="IPR005095">
    <property type="entry name" value="EspA"/>
</dbReference>
<reference evidence="1 2" key="1">
    <citation type="submission" date="2015-03" db="EMBL/GenBank/DDBJ databases">
        <authorList>
            <person name="Murphy D."/>
        </authorList>
    </citation>
    <scope>NUCLEOTIDE SEQUENCE [LARGE SCALE GENOMIC DNA]</scope>
    <source>
        <strain evidence="1 2">BR165/97</strain>
    </source>
</reference>
<dbReference type="OrthoDB" id="8594867at2"/>
<dbReference type="SUPFAM" id="SSF116927">
    <property type="entry name" value="EspA/CesA-like"/>
    <property type="match status" value="1"/>
</dbReference>